<feature type="region of interest" description="Disordered" evidence="1">
    <location>
        <begin position="715"/>
        <end position="742"/>
    </location>
</feature>
<feature type="compositionally biased region" description="Low complexity" evidence="1">
    <location>
        <begin position="601"/>
        <end position="612"/>
    </location>
</feature>
<gene>
    <name evidence="2" type="ORF">Cvel_8416</name>
</gene>
<feature type="compositionally biased region" description="Polar residues" evidence="1">
    <location>
        <begin position="212"/>
        <end position="222"/>
    </location>
</feature>
<feature type="compositionally biased region" description="Basic residues" evidence="1">
    <location>
        <begin position="732"/>
        <end position="742"/>
    </location>
</feature>
<feature type="compositionally biased region" description="Basic and acidic residues" evidence="1">
    <location>
        <begin position="548"/>
        <end position="567"/>
    </location>
</feature>
<feature type="compositionally biased region" description="Low complexity" evidence="1">
    <location>
        <begin position="189"/>
        <end position="199"/>
    </location>
</feature>
<feature type="compositionally biased region" description="Low complexity" evidence="1">
    <location>
        <begin position="715"/>
        <end position="727"/>
    </location>
</feature>
<feature type="region of interest" description="Disordered" evidence="1">
    <location>
        <begin position="436"/>
        <end position="613"/>
    </location>
</feature>
<sequence length="742" mass="82361">MFSSQLTSRGVATPVHPLRHIEVTLVFLSSIILLNFLLKVVYLPFVPPTPTQEDLETTVTMERAQQHRGHRESLATSVEQIYDSRGPDGLSMPFPQSFGPMKKTPTWSPSLFFTQPIRAQTSAAAVFEGDLSRSPSTEVGGGTVFTETTFAFRASEGKRKEAQQQQPGGPRKEDNDNTESTREEDDSSHSSPSSSTTTTQPAGARPLLGGQRVSSVSVTHPISSGVLGQESEENETEQQKLEEGTSSGEPSKVPTSEGWSAYGSSPFFHDSSNRHSGIMREKSIAEEQKVKEPENESREVEGEEEVSDLNRQRGEEELISTESIENETAVASPLFSKKRERGASSGGGGTPEELRAPHIIPEVIPEEEEQGVKESFENPNNTSFPEFEKTPKEQTTERREDNAENVFSVVPTDSNFFSADAPLVLCDDRSEEEILAAAERQNKKETTQTEAREKLNVHIRDQRDQAKVDGVLSDSGQAPATNPENENQDPESKNATTNTNRAPSSLLHQKRAPVGGMNDAIMNPSDLNPTRDSLTIFTQHHSSFTDQVARREEEEKEEITPTEREDVTDPFPSHPASTAPNVKNTTAANEKEEGGHEKAQQQEQQQQQLQEKFNQSTTEHRRLMLKQTKGGPSILEQDPSIEREGLDFEDERAKERRMMLIDKKIVVSANENAKRQLNLLLGGGNLKFFQTRRQEQQMVSRLTAPLSGSFPFFASPLSSSRSSQQDGGLKELHRKTKRNLKT</sequence>
<proteinExistence type="predicted"/>
<dbReference type="EMBL" id="CDMZ01003787">
    <property type="protein sequence ID" value="CEM47591.1"/>
    <property type="molecule type" value="Genomic_DNA"/>
</dbReference>
<feature type="compositionally biased region" description="Polar residues" evidence="1">
    <location>
        <begin position="493"/>
        <end position="507"/>
    </location>
</feature>
<dbReference type="VEuPathDB" id="CryptoDB:Cvel_8416"/>
<feature type="compositionally biased region" description="Polar residues" evidence="1">
    <location>
        <begin position="525"/>
        <end position="546"/>
    </location>
</feature>
<feature type="compositionally biased region" description="Basic and acidic residues" evidence="1">
    <location>
        <begin position="589"/>
        <end position="600"/>
    </location>
</feature>
<dbReference type="AlphaFoldDB" id="A0A0G4HT93"/>
<feature type="compositionally biased region" description="Polar residues" evidence="1">
    <location>
        <begin position="474"/>
        <end position="485"/>
    </location>
</feature>
<evidence type="ECO:0000256" key="1">
    <source>
        <dbReference type="SAM" id="MobiDB-lite"/>
    </source>
</evidence>
<feature type="compositionally biased region" description="Polar residues" evidence="1">
    <location>
        <begin position="575"/>
        <end position="588"/>
    </location>
</feature>
<feature type="compositionally biased region" description="Basic and acidic residues" evidence="1">
    <location>
        <begin position="278"/>
        <end position="300"/>
    </location>
</feature>
<feature type="compositionally biased region" description="Basic and acidic residues" evidence="1">
    <location>
        <begin position="386"/>
        <end position="402"/>
    </location>
</feature>
<feature type="compositionally biased region" description="Polar residues" evidence="1">
    <location>
        <begin position="244"/>
        <end position="258"/>
    </location>
</feature>
<organism evidence="2">
    <name type="scientific">Chromera velia CCMP2878</name>
    <dbReference type="NCBI Taxonomy" id="1169474"/>
    <lineage>
        <taxon>Eukaryota</taxon>
        <taxon>Sar</taxon>
        <taxon>Alveolata</taxon>
        <taxon>Colpodellida</taxon>
        <taxon>Chromeraceae</taxon>
        <taxon>Chromera</taxon>
    </lineage>
</organism>
<feature type="region of interest" description="Disordered" evidence="1">
    <location>
        <begin position="151"/>
        <end position="403"/>
    </location>
</feature>
<accession>A0A0G4HT93</accession>
<protein>
    <submittedName>
        <fullName evidence="2">Uncharacterized protein</fullName>
    </submittedName>
</protein>
<reference evidence="2" key="1">
    <citation type="submission" date="2014-11" db="EMBL/GenBank/DDBJ databases">
        <authorList>
            <person name="Otto D Thomas"/>
            <person name="Naeem Raeece"/>
        </authorList>
    </citation>
    <scope>NUCLEOTIDE SEQUENCE</scope>
</reference>
<name>A0A0G4HT93_9ALVE</name>
<feature type="compositionally biased region" description="Basic and acidic residues" evidence="1">
    <location>
        <begin position="170"/>
        <end position="181"/>
    </location>
</feature>
<evidence type="ECO:0000313" key="2">
    <source>
        <dbReference type="EMBL" id="CEM47591.1"/>
    </source>
</evidence>
<feature type="compositionally biased region" description="Basic and acidic residues" evidence="1">
    <location>
        <begin position="440"/>
        <end position="467"/>
    </location>
</feature>